<name>A0A5J4L177_9ZZZZ</name>
<dbReference type="SUPFAM" id="SSF75169">
    <property type="entry name" value="DsrEFH-like"/>
    <property type="match status" value="1"/>
</dbReference>
<sequence>MQREIVMFLSTTPYSFENTHTIFKLADAALKKGQKVRLIASGDGVFSIVKGQVPRALSALEDLVGRGLKVDI</sequence>
<accession>A0A5J4L177</accession>
<organism evidence="1">
    <name type="scientific">hot springs metagenome</name>
    <dbReference type="NCBI Taxonomy" id="433727"/>
    <lineage>
        <taxon>unclassified sequences</taxon>
        <taxon>metagenomes</taxon>
        <taxon>ecological metagenomes</taxon>
    </lineage>
</organism>
<dbReference type="Gene3D" id="3.40.1260.10">
    <property type="entry name" value="DsrEFH-like"/>
    <property type="match status" value="1"/>
</dbReference>
<evidence type="ECO:0000313" key="1">
    <source>
        <dbReference type="EMBL" id="GER92580.1"/>
    </source>
</evidence>
<reference evidence="1" key="1">
    <citation type="submission" date="2019-10" db="EMBL/GenBank/DDBJ databases">
        <title>Metagenomic sequencing of thiosulfate-disproportionating enrichment culture.</title>
        <authorList>
            <person name="Umezawa K."/>
            <person name="Kojima H."/>
            <person name="Fukui M."/>
        </authorList>
    </citation>
    <scope>NUCLEOTIDE SEQUENCE</scope>
    <source>
        <strain evidence="1">45J</strain>
    </source>
</reference>
<dbReference type="InterPro" id="IPR003787">
    <property type="entry name" value="Sulphur_relay_DsrE/F-like"/>
</dbReference>
<proteinExistence type="predicted"/>
<gene>
    <name evidence="1" type="ORF">A45J_0298</name>
</gene>
<dbReference type="Pfam" id="PF02635">
    <property type="entry name" value="DsrE"/>
    <property type="match status" value="1"/>
</dbReference>
<dbReference type="InterPro" id="IPR027396">
    <property type="entry name" value="DsrEFH-like"/>
</dbReference>
<protein>
    <submittedName>
        <fullName evidence="1">Uncharacterized protein</fullName>
    </submittedName>
</protein>
<dbReference type="EMBL" id="BLAB01000001">
    <property type="protein sequence ID" value="GER92580.1"/>
    <property type="molecule type" value="Genomic_DNA"/>
</dbReference>
<dbReference type="AlphaFoldDB" id="A0A5J4L177"/>
<comment type="caution">
    <text evidence="1">The sequence shown here is derived from an EMBL/GenBank/DDBJ whole genome shotgun (WGS) entry which is preliminary data.</text>
</comment>